<evidence type="ECO:0000259" key="1">
    <source>
        <dbReference type="Pfam" id="PF01612"/>
    </source>
</evidence>
<comment type="caution">
    <text evidence="2">The sequence shown here is derived from an EMBL/GenBank/DDBJ whole genome shotgun (WGS) entry which is preliminary data.</text>
</comment>
<organism evidence="2 3">
    <name type="scientific">Mycena alexandri</name>
    <dbReference type="NCBI Taxonomy" id="1745969"/>
    <lineage>
        <taxon>Eukaryota</taxon>
        <taxon>Fungi</taxon>
        <taxon>Dikarya</taxon>
        <taxon>Basidiomycota</taxon>
        <taxon>Agaricomycotina</taxon>
        <taxon>Agaricomycetes</taxon>
        <taxon>Agaricomycetidae</taxon>
        <taxon>Agaricales</taxon>
        <taxon>Marasmiineae</taxon>
        <taxon>Mycenaceae</taxon>
        <taxon>Mycena</taxon>
    </lineage>
</organism>
<dbReference type="EMBL" id="JARJCM010000421">
    <property type="protein sequence ID" value="KAJ7017269.1"/>
    <property type="molecule type" value="Genomic_DNA"/>
</dbReference>
<dbReference type="Pfam" id="PF01612">
    <property type="entry name" value="DNA_pol_A_exo1"/>
    <property type="match status" value="1"/>
</dbReference>
<sequence>MNKIRAYPSELRCILTFDTILKIGVGIVNDAQVIWEDLRTDANHLVDVGLMAKLWNIDKHQEEDFTPLNLGAAASEVLNITVDKVYQKDFDWKGDLNSAHRMYAALNAAVSLRLYEKLRPALESKEMELGKAIPSQWFSFNARLGEPTRRMKSVRGVELPWSTRDCTWYSVGKFQGCQF</sequence>
<dbReference type="InterPro" id="IPR036397">
    <property type="entry name" value="RNaseH_sf"/>
</dbReference>
<dbReference type="GO" id="GO:0006139">
    <property type="term" value="P:nucleobase-containing compound metabolic process"/>
    <property type="evidence" value="ECO:0007669"/>
    <property type="project" value="InterPro"/>
</dbReference>
<evidence type="ECO:0000313" key="3">
    <source>
        <dbReference type="Proteomes" id="UP001218188"/>
    </source>
</evidence>
<name>A0AAD6RXN7_9AGAR</name>
<accession>A0AAD6RXN7</accession>
<dbReference type="InterPro" id="IPR012337">
    <property type="entry name" value="RNaseH-like_sf"/>
</dbReference>
<proteinExistence type="predicted"/>
<dbReference type="Proteomes" id="UP001218188">
    <property type="component" value="Unassembled WGS sequence"/>
</dbReference>
<reference evidence="2" key="1">
    <citation type="submission" date="2023-03" db="EMBL/GenBank/DDBJ databases">
        <title>Massive genome expansion in bonnet fungi (Mycena s.s.) driven by repeated elements and novel gene families across ecological guilds.</title>
        <authorList>
            <consortium name="Lawrence Berkeley National Laboratory"/>
            <person name="Harder C.B."/>
            <person name="Miyauchi S."/>
            <person name="Viragh M."/>
            <person name="Kuo A."/>
            <person name="Thoen E."/>
            <person name="Andreopoulos B."/>
            <person name="Lu D."/>
            <person name="Skrede I."/>
            <person name="Drula E."/>
            <person name="Henrissat B."/>
            <person name="Morin E."/>
            <person name="Kohler A."/>
            <person name="Barry K."/>
            <person name="LaButti K."/>
            <person name="Morin E."/>
            <person name="Salamov A."/>
            <person name="Lipzen A."/>
            <person name="Mereny Z."/>
            <person name="Hegedus B."/>
            <person name="Baldrian P."/>
            <person name="Stursova M."/>
            <person name="Weitz H."/>
            <person name="Taylor A."/>
            <person name="Grigoriev I.V."/>
            <person name="Nagy L.G."/>
            <person name="Martin F."/>
            <person name="Kauserud H."/>
        </authorList>
    </citation>
    <scope>NUCLEOTIDE SEQUENCE</scope>
    <source>
        <strain evidence="2">CBHHK200</strain>
    </source>
</reference>
<dbReference type="GO" id="GO:0008408">
    <property type="term" value="F:3'-5' exonuclease activity"/>
    <property type="evidence" value="ECO:0007669"/>
    <property type="project" value="InterPro"/>
</dbReference>
<gene>
    <name evidence="2" type="ORF">C8F04DRAFT_1279756</name>
</gene>
<dbReference type="InterPro" id="IPR002562">
    <property type="entry name" value="3'-5'_exonuclease_dom"/>
</dbReference>
<protein>
    <recommendedName>
        <fullName evidence="1">3'-5' exonuclease domain-containing protein</fullName>
    </recommendedName>
</protein>
<dbReference type="Gene3D" id="3.30.420.10">
    <property type="entry name" value="Ribonuclease H-like superfamily/Ribonuclease H"/>
    <property type="match status" value="1"/>
</dbReference>
<dbReference type="SUPFAM" id="SSF53098">
    <property type="entry name" value="Ribonuclease H-like"/>
    <property type="match status" value="1"/>
</dbReference>
<keyword evidence="3" id="KW-1185">Reference proteome</keyword>
<dbReference type="GO" id="GO:0003676">
    <property type="term" value="F:nucleic acid binding"/>
    <property type="evidence" value="ECO:0007669"/>
    <property type="project" value="InterPro"/>
</dbReference>
<dbReference type="AlphaFoldDB" id="A0AAD6RXN7"/>
<feature type="domain" description="3'-5' exonuclease" evidence="1">
    <location>
        <begin position="10"/>
        <end position="123"/>
    </location>
</feature>
<evidence type="ECO:0000313" key="2">
    <source>
        <dbReference type="EMBL" id="KAJ7017269.1"/>
    </source>
</evidence>